<proteinExistence type="predicted"/>
<feature type="compositionally biased region" description="Basic residues" evidence="1">
    <location>
        <begin position="13"/>
        <end position="22"/>
    </location>
</feature>
<feature type="region of interest" description="Disordered" evidence="1">
    <location>
        <begin position="1"/>
        <end position="32"/>
    </location>
</feature>
<dbReference type="AlphaFoldDB" id="A0A6C0D5V8"/>
<dbReference type="EMBL" id="MN739542">
    <property type="protein sequence ID" value="QHT12208.1"/>
    <property type="molecule type" value="Genomic_DNA"/>
</dbReference>
<protein>
    <submittedName>
        <fullName evidence="2">Uncharacterized protein</fullName>
    </submittedName>
</protein>
<accession>A0A6C0D5V8</accession>
<organism evidence="2">
    <name type="scientific">viral metagenome</name>
    <dbReference type="NCBI Taxonomy" id="1070528"/>
    <lineage>
        <taxon>unclassified sequences</taxon>
        <taxon>metagenomes</taxon>
        <taxon>organismal metagenomes</taxon>
    </lineage>
</organism>
<reference evidence="2" key="1">
    <citation type="journal article" date="2020" name="Nature">
        <title>Giant virus diversity and host interactions through global metagenomics.</title>
        <authorList>
            <person name="Schulz F."/>
            <person name="Roux S."/>
            <person name="Paez-Espino D."/>
            <person name="Jungbluth S."/>
            <person name="Walsh D.A."/>
            <person name="Denef V.J."/>
            <person name="McMahon K.D."/>
            <person name="Konstantinidis K.T."/>
            <person name="Eloe-Fadrosh E.A."/>
            <person name="Kyrpides N.C."/>
            <person name="Woyke T."/>
        </authorList>
    </citation>
    <scope>NUCLEOTIDE SEQUENCE</scope>
    <source>
        <strain evidence="2">GVMAG-M-3300023174-129</strain>
    </source>
</reference>
<name>A0A6C0D5V8_9ZZZZ</name>
<sequence>MGSYYQSPSYLKGGKRKSRKTRTRETRTRKTKTRIHKGGFYPSVMSGVAKSGQYLLPIAFKAGSQLLETHFKKRKSTRKNRK</sequence>
<evidence type="ECO:0000256" key="1">
    <source>
        <dbReference type="SAM" id="MobiDB-lite"/>
    </source>
</evidence>
<evidence type="ECO:0000313" key="2">
    <source>
        <dbReference type="EMBL" id="QHT12208.1"/>
    </source>
</evidence>